<dbReference type="EMBL" id="FNOV01000022">
    <property type="protein sequence ID" value="SDY95993.1"/>
    <property type="molecule type" value="Genomic_DNA"/>
</dbReference>
<evidence type="ECO:0000313" key="1">
    <source>
        <dbReference type="EMBL" id="SDY95993.1"/>
    </source>
</evidence>
<dbReference type="Proteomes" id="UP000199249">
    <property type="component" value="Unassembled WGS sequence"/>
</dbReference>
<name>A0A1H3P4T3_9BACT</name>
<reference evidence="2" key="1">
    <citation type="submission" date="2016-10" db="EMBL/GenBank/DDBJ databases">
        <authorList>
            <person name="Varghese N."/>
            <person name="Submissions S."/>
        </authorList>
    </citation>
    <scope>NUCLEOTIDE SEQUENCE [LARGE SCALE GENOMIC DNA]</scope>
    <source>
        <strain evidence="2">CGMCC 1.8975</strain>
    </source>
</reference>
<organism evidence="1 2">
    <name type="scientific">Hymenobacter psychrophilus</name>
    <dbReference type="NCBI Taxonomy" id="651662"/>
    <lineage>
        <taxon>Bacteria</taxon>
        <taxon>Pseudomonadati</taxon>
        <taxon>Bacteroidota</taxon>
        <taxon>Cytophagia</taxon>
        <taxon>Cytophagales</taxon>
        <taxon>Hymenobacteraceae</taxon>
        <taxon>Hymenobacter</taxon>
    </lineage>
</organism>
<accession>A0A1H3P4T3</accession>
<gene>
    <name evidence="1" type="ORF">SAMN04488069_1222</name>
</gene>
<dbReference type="STRING" id="651662.SAMN04488069_1222"/>
<dbReference type="AlphaFoldDB" id="A0A1H3P4T3"/>
<keyword evidence="2" id="KW-1185">Reference proteome</keyword>
<evidence type="ECO:0000313" key="2">
    <source>
        <dbReference type="Proteomes" id="UP000199249"/>
    </source>
</evidence>
<sequence>MTDGKARLAFRSGLHGAKDKMAFLIEARKGMPSSLFTEAIEWVSRQPKLAQALHKPFPKILGEIGAYSTYAPISAKRELSWLKAMVSLNQKKLQQYVELRNTAQLLTIKGDFTGADTILTSVNDQLGFSFWWLKHSLAIKQLAYGIEAHKKLSNELKNAFAARSITRYIIHQISVRNEPSVTPTRFANQIKDKVAVFPFTRDWKEKILYHINGHVSAESDGALHVLRHAYAESVIDSYEAFIYLAQTSYATSNSVLDKQHMLEAVQGVSQLIDDPRLISLLFVLTDGQEGSIILNEKMSSAGIFNSQNANHKVCFDIGQDILAATFENHIDPKIALSPANKYLSGVFSKKSETDFYAAELEKLSLTLPSFELIYLQKAIMKREMDSELVPLAIEHETIRERDLKFAFSTCVNFHLFLLKYLPNNLADAIETRLIDKNITSLTEAITGFQAGEVEPVYALESVYLTALRAFRDGQYEQISELASPLIHSNAPFYRFSAIRLIIHALLQEANVMAGIQLATSTYLTNGESVHVLPIRELADRLNKNIRRENKSDLSITILYDIYTRTVDGAYEGQLRQAVGAALFGNGITKPSELKAQANGFDHAKLVYFLRYTCLPEHIYMAGDYSKGTSSLLSERIAILNWLLELDPVNQSVYDEEIVEHTRRLVLEERRVEVEQSKIEYNLDGLVREAEKVVRENFDRYLAYVRAGIEEQPNKIATAGIPKSGSPLLPIALPINEVSDLLHTITEDLLDVFIKDRNYGMDGFLSTRIRHNELESEMLSSVVSLRLITTRNSDEEYKFNDHWLGDLYESDSSIALQLQGFLDEFAKNYDALIKEINGEWVRIRKSSNEQGLIEIKLNDEHYEIIGNILKERNFTFDEFAGMLFHTFFSFMENGLELIRNRLQQEAKQRALGLIDALEAHLLAAEVHLDPLLNSVRELHVLLPRSIDKVASWFKPSTENSSEPLRFDYVLQITVDMAKHYNPMFSAAIEFGNTEDYKVKGHYINAFTGIFMILFQNVIRRAGLGDTPHVQVYCSIQEDFIKCRFTNKIGADIDVDIIVNKAEAILNECTDGTYWDRVHRESGTGLYKIYDTLKHVMKIEPDLKIQVSPQRVFEVSFNLPVII</sequence>
<protein>
    <submittedName>
        <fullName evidence="1">Uncharacterized protein</fullName>
    </submittedName>
</protein>
<proteinExistence type="predicted"/>